<reference evidence="2 3" key="1">
    <citation type="submission" date="2016-10" db="EMBL/GenBank/DDBJ databases">
        <authorList>
            <person name="de Groot N.N."/>
        </authorList>
    </citation>
    <scope>NUCLEOTIDE SEQUENCE [LARGE SCALE GENOMIC DNA]</scope>
    <source>
        <strain evidence="2 3">CGMCC 1.10434</strain>
    </source>
</reference>
<keyword evidence="1" id="KW-0812">Transmembrane</keyword>
<organism evidence="2 3">
    <name type="scientific">Amphibacillus marinus</name>
    <dbReference type="NCBI Taxonomy" id="872970"/>
    <lineage>
        <taxon>Bacteria</taxon>
        <taxon>Bacillati</taxon>
        <taxon>Bacillota</taxon>
        <taxon>Bacilli</taxon>
        <taxon>Bacillales</taxon>
        <taxon>Bacillaceae</taxon>
        <taxon>Amphibacillus</taxon>
    </lineage>
</organism>
<dbReference type="STRING" id="872970.SAMN04488134_101279"/>
<dbReference type="AlphaFoldDB" id="A0A1H8H8H3"/>
<keyword evidence="3" id="KW-1185">Reference proteome</keyword>
<keyword evidence="1" id="KW-1133">Transmembrane helix</keyword>
<evidence type="ECO:0000256" key="1">
    <source>
        <dbReference type="SAM" id="Phobius"/>
    </source>
</evidence>
<proteinExistence type="predicted"/>
<gene>
    <name evidence="2" type="ORF">SAMN04488134_101279</name>
</gene>
<dbReference type="Proteomes" id="UP000199300">
    <property type="component" value="Unassembled WGS sequence"/>
</dbReference>
<keyword evidence="1" id="KW-0472">Membrane</keyword>
<dbReference type="EMBL" id="FODJ01000001">
    <property type="protein sequence ID" value="SEN52405.1"/>
    <property type="molecule type" value="Genomic_DNA"/>
</dbReference>
<dbReference type="RefSeq" id="WP_245751546.1">
    <property type="nucleotide sequence ID" value="NZ_FODJ01000001.1"/>
</dbReference>
<feature type="transmembrane region" description="Helical" evidence="1">
    <location>
        <begin position="96"/>
        <end position="115"/>
    </location>
</feature>
<accession>A0A1H8H8H3</accession>
<sequence>MSKQHEEYLLIIEQHYDKNQLNKLRIPQLKRAIKHMTSYADTCTDCREQLVATEEHLHTLVKEIDQTEKQDLKVHVAFVNHIVKHLEKEHKLVTEGYYMSIFMSIGMSIGLVLGLTLLDNIALGLPIGMSIGLAVGIGLDADAAKKGKQI</sequence>
<evidence type="ECO:0000313" key="2">
    <source>
        <dbReference type="EMBL" id="SEN52405.1"/>
    </source>
</evidence>
<name>A0A1H8H8H3_9BACI</name>
<feature type="transmembrane region" description="Helical" evidence="1">
    <location>
        <begin position="121"/>
        <end position="139"/>
    </location>
</feature>
<protein>
    <submittedName>
        <fullName evidence="2">Uncharacterized protein</fullName>
    </submittedName>
</protein>
<evidence type="ECO:0000313" key="3">
    <source>
        <dbReference type="Proteomes" id="UP000199300"/>
    </source>
</evidence>